<accession>A0A916XD43</accession>
<evidence type="ECO:0000256" key="1">
    <source>
        <dbReference type="SAM" id="MobiDB-lite"/>
    </source>
</evidence>
<dbReference type="RefSeq" id="WP_210324479.1">
    <property type="nucleotide sequence ID" value="NZ_BMGG01000003.1"/>
</dbReference>
<dbReference type="PROSITE" id="PS51257">
    <property type="entry name" value="PROKAR_LIPOPROTEIN"/>
    <property type="match status" value="1"/>
</dbReference>
<dbReference type="AlphaFoldDB" id="A0A916XD43"/>
<protein>
    <submittedName>
        <fullName evidence="3">Uncharacterized protein</fullName>
    </submittedName>
</protein>
<evidence type="ECO:0000256" key="2">
    <source>
        <dbReference type="SAM" id="SignalP"/>
    </source>
</evidence>
<feature type="signal peptide" evidence="2">
    <location>
        <begin position="1"/>
        <end position="19"/>
    </location>
</feature>
<sequence>MRPACVSVVLLMMAPAALACDSSSPCLYSKEGKFLGHLNKNPYDPDSVANPHGRYGSPYSPDSINNPNGRYGSPYSADSANNPYATGGIVIRGR</sequence>
<keyword evidence="4" id="KW-1185">Reference proteome</keyword>
<gene>
    <name evidence="3" type="ORF">GCM10010994_20500</name>
</gene>
<proteinExistence type="predicted"/>
<organism evidence="3 4">
    <name type="scientific">Chelatococcus reniformis</name>
    <dbReference type="NCBI Taxonomy" id="1494448"/>
    <lineage>
        <taxon>Bacteria</taxon>
        <taxon>Pseudomonadati</taxon>
        <taxon>Pseudomonadota</taxon>
        <taxon>Alphaproteobacteria</taxon>
        <taxon>Hyphomicrobiales</taxon>
        <taxon>Chelatococcaceae</taxon>
        <taxon>Chelatococcus</taxon>
    </lineage>
</organism>
<reference evidence="3" key="1">
    <citation type="journal article" date="2014" name="Int. J. Syst. Evol. Microbiol.">
        <title>Complete genome sequence of Corynebacterium casei LMG S-19264T (=DSM 44701T), isolated from a smear-ripened cheese.</title>
        <authorList>
            <consortium name="US DOE Joint Genome Institute (JGI-PGF)"/>
            <person name="Walter F."/>
            <person name="Albersmeier A."/>
            <person name="Kalinowski J."/>
            <person name="Ruckert C."/>
        </authorList>
    </citation>
    <scope>NUCLEOTIDE SEQUENCE</scope>
    <source>
        <strain evidence="3">CGMCC 1.12919</strain>
    </source>
</reference>
<feature type="region of interest" description="Disordered" evidence="1">
    <location>
        <begin position="39"/>
        <end position="94"/>
    </location>
</feature>
<reference evidence="3" key="2">
    <citation type="submission" date="2020-09" db="EMBL/GenBank/DDBJ databases">
        <authorList>
            <person name="Sun Q."/>
            <person name="Zhou Y."/>
        </authorList>
    </citation>
    <scope>NUCLEOTIDE SEQUENCE</scope>
    <source>
        <strain evidence="3">CGMCC 1.12919</strain>
    </source>
</reference>
<name>A0A916XD43_9HYPH</name>
<comment type="caution">
    <text evidence="3">The sequence shown here is derived from an EMBL/GenBank/DDBJ whole genome shotgun (WGS) entry which is preliminary data.</text>
</comment>
<dbReference type="Proteomes" id="UP000637002">
    <property type="component" value="Unassembled WGS sequence"/>
</dbReference>
<feature type="chain" id="PRO_5037598490" evidence="2">
    <location>
        <begin position="20"/>
        <end position="94"/>
    </location>
</feature>
<evidence type="ECO:0000313" key="3">
    <source>
        <dbReference type="EMBL" id="GGC61799.1"/>
    </source>
</evidence>
<dbReference type="EMBL" id="BMGG01000003">
    <property type="protein sequence ID" value="GGC61799.1"/>
    <property type="molecule type" value="Genomic_DNA"/>
</dbReference>
<keyword evidence="2" id="KW-0732">Signal</keyword>
<evidence type="ECO:0000313" key="4">
    <source>
        <dbReference type="Proteomes" id="UP000637002"/>
    </source>
</evidence>